<organism evidence="2 3">
    <name type="scientific">Sphingomonas telluris</name>
    <dbReference type="NCBI Taxonomy" id="2907998"/>
    <lineage>
        <taxon>Bacteria</taxon>
        <taxon>Pseudomonadati</taxon>
        <taxon>Pseudomonadota</taxon>
        <taxon>Alphaproteobacteria</taxon>
        <taxon>Sphingomonadales</taxon>
        <taxon>Sphingomonadaceae</taxon>
        <taxon>Sphingomonas</taxon>
    </lineage>
</organism>
<evidence type="ECO:0000256" key="1">
    <source>
        <dbReference type="SAM" id="SignalP"/>
    </source>
</evidence>
<dbReference type="PROSITE" id="PS51257">
    <property type="entry name" value="PROKAR_LIPOPROTEIN"/>
    <property type="match status" value="1"/>
</dbReference>
<comment type="caution">
    <text evidence="2">The sequence shown here is derived from an EMBL/GenBank/DDBJ whole genome shotgun (WGS) entry which is preliminary data.</text>
</comment>
<dbReference type="Proteomes" id="UP001203058">
    <property type="component" value="Unassembled WGS sequence"/>
</dbReference>
<evidence type="ECO:0000313" key="2">
    <source>
        <dbReference type="EMBL" id="MCH8614878.1"/>
    </source>
</evidence>
<gene>
    <name evidence="2" type="ORF">LZ016_01995</name>
</gene>
<proteinExistence type="predicted"/>
<accession>A0ABS9VIR8</accession>
<evidence type="ECO:0000313" key="3">
    <source>
        <dbReference type="Proteomes" id="UP001203058"/>
    </source>
</evidence>
<dbReference type="EMBL" id="JAKZHW010000001">
    <property type="protein sequence ID" value="MCH8614878.1"/>
    <property type="molecule type" value="Genomic_DNA"/>
</dbReference>
<protein>
    <recommendedName>
        <fullName evidence="4">Lipoprotein</fullName>
    </recommendedName>
</protein>
<feature type="signal peptide" evidence="1">
    <location>
        <begin position="1"/>
        <end position="20"/>
    </location>
</feature>
<name>A0ABS9VIR8_9SPHN</name>
<reference evidence="2 3" key="1">
    <citation type="submission" date="2022-03" db="EMBL/GenBank/DDBJ databases">
        <authorList>
            <person name="Jo J.-H."/>
            <person name="Im W.-T."/>
        </authorList>
    </citation>
    <scope>NUCLEOTIDE SEQUENCE [LARGE SCALE GENOMIC DNA]</scope>
    <source>
        <strain evidence="2 3">SM33</strain>
    </source>
</reference>
<feature type="chain" id="PRO_5046545782" description="Lipoprotein" evidence="1">
    <location>
        <begin position="21"/>
        <end position="178"/>
    </location>
</feature>
<dbReference type="RefSeq" id="WP_241445505.1">
    <property type="nucleotide sequence ID" value="NZ_JAKZHW010000001.1"/>
</dbReference>
<keyword evidence="1" id="KW-0732">Signal</keyword>
<keyword evidence="3" id="KW-1185">Reference proteome</keyword>
<evidence type="ECO:0008006" key="4">
    <source>
        <dbReference type="Google" id="ProtNLM"/>
    </source>
</evidence>
<sequence length="178" mass="18844">MRVVVSLVASAALLSGCATSPTKISAAYVSPTTYQNLTCHQIDTEIMAVDTKANELYHRLKRRSSNDSWAMGVGLLVAWPALLFLSGGNGPQAGEYASLKGQKDALIEARRHCEDVQGTRTLAGDIPGTLHYGRVTLVPATTPSGMCIIAPADYVGTGAKNMPAVTTTMPRCDSFASR</sequence>